<dbReference type="PANTHER" id="PTHR19423">
    <property type="entry name" value="SH3 DOMAIN-BINDING PROTEIN 5"/>
    <property type="match status" value="1"/>
</dbReference>
<reference evidence="4" key="1">
    <citation type="submission" date="2016-11" db="UniProtKB">
        <authorList>
            <consortium name="WormBaseParasite"/>
        </authorList>
    </citation>
    <scope>IDENTIFICATION</scope>
</reference>
<dbReference type="Pfam" id="PF05276">
    <property type="entry name" value="SH3BP5"/>
    <property type="match status" value="1"/>
</dbReference>
<keyword evidence="2" id="KW-0175">Coiled coil</keyword>
<dbReference type="AlphaFoldDB" id="A0A1I8IHS8"/>
<dbReference type="WBParaSite" id="maker-uti_cns_0012746-snap-gene-0.4-mRNA-1">
    <property type="protein sequence ID" value="maker-uti_cns_0012746-snap-gene-0.4-mRNA-1"/>
    <property type="gene ID" value="maker-uti_cns_0012746-snap-gene-0.4"/>
</dbReference>
<evidence type="ECO:0000256" key="2">
    <source>
        <dbReference type="ARBA" id="ARBA00023054"/>
    </source>
</evidence>
<dbReference type="GO" id="GO:0004860">
    <property type="term" value="F:protein kinase inhibitor activity"/>
    <property type="evidence" value="ECO:0007669"/>
    <property type="project" value="TreeGrafter"/>
</dbReference>
<keyword evidence="3" id="KW-1185">Reference proteome</keyword>
<accession>A0A1I8IHS8</accession>
<dbReference type="InterPro" id="IPR007940">
    <property type="entry name" value="SH3BP5"/>
</dbReference>
<evidence type="ECO:0000313" key="4">
    <source>
        <dbReference type="WBParaSite" id="maker-uti_cns_0012746-snap-gene-0.4-mRNA-1"/>
    </source>
</evidence>
<dbReference type="Proteomes" id="UP000095280">
    <property type="component" value="Unplaced"/>
</dbReference>
<dbReference type="PANTHER" id="PTHR19423:SF1">
    <property type="entry name" value="SH3 DOMAIN-BINDING PROTEIN 5"/>
    <property type="match status" value="1"/>
</dbReference>
<sequence length="481" mass="52917">MAESGAAAAAAAATTTTDLSADTNAANNDEDPEFEPEFPEDAEVDPRVEDELEKMNMVALQLNEVETTLQQARNHFRSLLAETAAKLEAVQSGIGVACVEKARPFYEAKRQCRLLQMETQSAALRYERSCEMLGTAKDLVRTAEASCPATGRGGQVDETWAMMLNQATEKVAKAEDERRHHAAEHARLTEMFAGAQTRVRLMESSLRSAIKKSRPYFEANARYQQALIEQKQHVEVYEEKVRICKRLYDEALRTLETISESIHTRRREEKNVKKQKLKLGKQQQSTDEDSALQALGERGQGVGAEDPPESPSKLESFSAAKPPLPPSSSSSANSASSSSASASAATAAPVAKPRRRKSLRNSVATPIMSLLEDAMRYEQQHRLNHQLKSGTAASLSLPRSPSNHSTASSLDDEVLASFVVNPSASTAGTPTSTRSQSPLPQQQQKQHTHQRTLVLAPELRKFLHSLDASEQQQQEQQQRTD</sequence>
<proteinExistence type="inferred from homology"/>
<organism evidence="3 4">
    <name type="scientific">Macrostomum lignano</name>
    <dbReference type="NCBI Taxonomy" id="282301"/>
    <lineage>
        <taxon>Eukaryota</taxon>
        <taxon>Metazoa</taxon>
        <taxon>Spiralia</taxon>
        <taxon>Lophotrochozoa</taxon>
        <taxon>Platyhelminthes</taxon>
        <taxon>Rhabditophora</taxon>
        <taxon>Macrostomorpha</taxon>
        <taxon>Macrostomida</taxon>
        <taxon>Macrostomidae</taxon>
        <taxon>Macrostomum</taxon>
    </lineage>
</organism>
<comment type="similarity">
    <text evidence="1">Belongs to the SH3BP5 family.</text>
</comment>
<evidence type="ECO:0000313" key="3">
    <source>
        <dbReference type="Proteomes" id="UP000095280"/>
    </source>
</evidence>
<dbReference type="OrthoDB" id="446789at2759"/>
<dbReference type="GO" id="GO:0035556">
    <property type="term" value="P:intracellular signal transduction"/>
    <property type="evidence" value="ECO:0007669"/>
    <property type="project" value="InterPro"/>
</dbReference>
<dbReference type="GO" id="GO:0005737">
    <property type="term" value="C:cytoplasm"/>
    <property type="evidence" value="ECO:0007669"/>
    <property type="project" value="TreeGrafter"/>
</dbReference>
<dbReference type="STRING" id="282301.A0A1I8IHS8"/>
<protein>
    <submittedName>
        <fullName evidence="4">SH3 domain-binding protein 5-like</fullName>
    </submittedName>
</protein>
<evidence type="ECO:0000256" key="1">
    <source>
        <dbReference type="ARBA" id="ARBA00007796"/>
    </source>
</evidence>
<name>A0A1I8IHS8_9PLAT</name>